<evidence type="ECO:0000259" key="13">
    <source>
        <dbReference type="Pfam" id="PF00793"/>
    </source>
</evidence>
<dbReference type="GO" id="GO:0005737">
    <property type="term" value="C:cytoplasm"/>
    <property type="evidence" value="ECO:0007669"/>
    <property type="project" value="TreeGrafter"/>
</dbReference>
<dbReference type="GO" id="GO:0003849">
    <property type="term" value="F:3-deoxy-7-phosphoheptulonate synthase activity"/>
    <property type="evidence" value="ECO:0007669"/>
    <property type="project" value="UniProtKB-EC"/>
</dbReference>
<reference evidence="14 15" key="1">
    <citation type="submission" date="2018-11" db="EMBL/GenBank/DDBJ databases">
        <title>Trebonia kvetii gen.nov., sp.nov., a novel acidophilic actinobacterium, and proposal of the new actinobacterial family Treboniaceae fam. nov.</title>
        <authorList>
            <person name="Rapoport D."/>
            <person name="Sagova-Mareckova M."/>
            <person name="Sedlacek I."/>
            <person name="Provaznik J."/>
            <person name="Kralova S."/>
            <person name="Pavlinic D."/>
            <person name="Benes V."/>
            <person name="Kopecky J."/>
        </authorList>
    </citation>
    <scope>NUCLEOTIDE SEQUENCE [LARGE SCALE GENOMIC DNA]</scope>
    <source>
        <strain evidence="14 15">15Tr583</strain>
    </source>
</reference>
<feature type="region of interest" description="Disordered" evidence="12">
    <location>
        <begin position="397"/>
        <end position="438"/>
    </location>
</feature>
<evidence type="ECO:0000256" key="11">
    <source>
        <dbReference type="ARBA" id="ARBA00047508"/>
    </source>
</evidence>
<dbReference type="EC" id="2.5.1.54" evidence="4"/>
<keyword evidence="5" id="KW-0028">Amino-acid biosynthesis</keyword>
<dbReference type="GO" id="GO:0009073">
    <property type="term" value="P:aromatic amino acid family biosynthetic process"/>
    <property type="evidence" value="ECO:0007669"/>
    <property type="project" value="UniProtKB-KW"/>
</dbReference>
<evidence type="ECO:0000256" key="6">
    <source>
        <dbReference type="ARBA" id="ARBA00022679"/>
    </source>
</evidence>
<evidence type="ECO:0000256" key="9">
    <source>
        <dbReference type="ARBA" id="ARBA00031349"/>
    </source>
</evidence>
<keyword evidence="6 14" id="KW-0808">Transferase</keyword>
<dbReference type="FunFam" id="3.20.20.70:FF:000005">
    <property type="entry name" value="Phospho-2-dehydro-3-deoxyheptonate aldolase"/>
    <property type="match status" value="1"/>
</dbReference>
<dbReference type="NCBIfam" id="TIGR00034">
    <property type="entry name" value="aroFGH"/>
    <property type="match status" value="1"/>
</dbReference>
<dbReference type="PANTHER" id="PTHR21225:SF12">
    <property type="entry name" value="PHOSPHO-2-DEHYDRO-3-DEOXYHEPTONATE ALDOLASE, TYROSINE-INHIBITED"/>
    <property type="match status" value="1"/>
</dbReference>
<comment type="catalytic activity">
    <reaction evidence="11">
        <text>D-erythrose 4-phosphate + phosphoenolpyruvate + H2O = 7-phospho-2-dehydro-3-deoxy-D-arabino-heptonate + phosphate</text>
        <dbReference type="Rhea" id="RHEA:14717"/>
        <dbReference type="ChEBI" id="CHEBI:15377"/>
        <dbReference type="ChEBI" id="CHEBI:16897"/>
        <dbReference type="ChEBI" id="CHEBI:43474"/>
        <dbReference type="ChEBI" id="CHEBI:58394"/>
        <dbReference type="ChEBI" id="CHEBI:58702"/>
        <dbReference type="EC" id="2.5.1.54"/>
    </reaction>
</comment>
<organism evidence="14 15">
    <name type="scientific">Trebonia kvetii</name>
    <dbReference type="NCBI Taxonomy" id="2480626"/>
    <lineage>
        <taxon>Bacteria</taxon>
        <taxon>Bacillati</taxon>
        <taxon>Actinomycetota</taxon>
        <taxon>Actinomycetes</taxon>
        <taxon>Streptosporangiales</taxon>
        <taxon>Treboniaceae</taxon>
        <taxon>Trebonia</taxon>
    </lineage>
</organism>
<comment type="function">
    <text evidence="1">Stereospecific condensation of phosphoenolpyruvate (PEP) and D-erythrose-4-phosphate (E4P) giving rise to 3-deoxy-D-arabino-heptulosonate-7-phosphate (DAHP).</text>
</comment>
<evidence type="ECO:0000256" key="3">
    <source>
        <dbReference type="ARBA" id="ARBA00007985"/>
    </source>
</evidence>
<dbReference type="OrthoDB" id="9807331at2"/>
<evidence type="ECO:0000256" key="1">
    <source>
        <dbReference type="ARBA" id="ARBA00003726"/>
    </source>
</evidence>
<dbReference type="InterPro" id="IPR006219">
    <property type="entry name" value="DAHP_synth_1"/>
</dbReference>
<keyword evidence="7" id="KW-0057">Aromatic amino acid biosynthesis</keyword>
<dbReference type="GO" id="GO:0009423">
    <property type="term" value="P:chorismate biosynthetic process"/>
    <property type="evidence" value="ECO:0007669"/>
    <property type="project" value="UniProtKB-UniPathway"/>
</dbReference>
<protein>
    <recommendedName>
        <fullName evidence="4">3-deoxy-7-phosphoheptulonate synthase</fullName>
        <ecNumber evidence="4">2.5.1.54</ecNumber>
    </recommendedName>
    <alternativeName>
        <fullName evidence="10">3-deoxy-D-arabino-heptulosonate 7-phosphate synthase</fullName>
    </alternativeName>
    <alternativeName>
        <fullName evidence="9">DAHP synthase</fullName>
    </alternativeName>
    <alternativeName>
        <fullName evidence="8">Phospho-2-keto-3-deoxyheptonate aldolase</fullName>
    </alternativeName>
</protein>
<dbReference type="GO" id="GO:0008652">
    <property type="term" value="P:amino acid biosynthetic process"/>
    <property type="evidence" value="ECO:0007669"/>
    <property type="project" value="UniProtKB-KW"/>
</dbReference>
<dbReference type="EMBL" id="RPFW01000001">
    <property type="protein sequence ID" value="TVZ07046.1"/>
    <property type="molecule type" value="Genomic_DNA"/>
</dbReference>
<dbReference type="SUPFAM" id="SSF51569">
    <property type="entry name" value="Aldolase"/>
    <property type="match status" value="1"/>
</dbReference>
<evidence type="ECO:0000256" key="8">
    <source>
        <dbReference type="ARBA" id="ARBA00031111"/>
    </source>
</evidence>
<dbReference type="PANTHER" id="PTHR21225">
    <property type="entry name" value="PHOSPHO-2-DEHYDRO-3-DEOXYHEPTONATE ALDOLASE DAHP SYNTHETASE"/>
    <property type="match status" value="1"/>
</dbReference>
<keyword evidence="15" id="KW-1185">Reference proteome</keyword>
<name>A0A6P2C9K3_9ACTN</name>
<dbReference type="InterPro" id="IPR013785">
    <property type="entry name" value="Aldolase_TIM"/>
</dbReference>
<evidence type="ECO:0000313" key="14">
    <source>
        <dbReference type="EMBL" id="TVZ07046.1"/>
    </source>
</evidence>
<dbReference type="Pfam" id="PF00793">
    <property type="entry name" value="DAHP_synth_1"/>
    <property type="match status" value="1"/>
</dbReference>
<dbReference type="InterPro" id="IPR006218">
    <property type="entry name" value="DAHP1/KDSA"/>
</dbReference>
<evidence type="ECO:0000256" key="10">
    <source>
        <dbReference type="ARBA" id="ARBA00032193"/>
    </source>
</evidence>
<dbReference type="UniPathway" id="UPA00053">
    <property type="reaction ID" value="UER00084"/>
</dbReference>
<evidence type="ECO:0000256" key="7">
    <source>
        <dbReference type="ARBA" id="ARBA00023141"/>
    </source>
</evidence>
<comment type="pathway">
    <text evidence="2">Metabolic intermediate biosynthesis; chorismate biosynthesis; chorismate from D-erythrose 4-phosphate and phosphoenolpyruvate: step 1/7.</text>
</comment>
<evidence type="ECO:0000313" key="15">
    <source>
        <dbReference type="Proteomes" id="UP000460272"/>
    </source>
</evidence>
<dbReference type="Gene3D" id="3.20.20.70">
    <property type="entry name" value="Aldolase class I"/>
    <property type="match status" value="1"/>
</dbReference>
<dbReference type="NCBIfam" id="NF009395">
    <property type="entry name" value="PRK12755.1"/>
    <property type="match status" value="1"/>
</dbReference>
<evidence type="ECO:0000256" key="12">
    <source>
        <dbReference type="SAM" id="MobiDB-lite"/>
    </source>
</evidence>
<dbReference type="AlphaFoldDB" id="A0A6P2C9K3"/>
<comment type="caution">
    <text evidence="14">The sequence shown here is derived from an EMBL/GenBank/DDBJ whole genome shotgun (WGS) entry which is preliminary data.</text>
</comment>
<evidence type="ECO:0000256" key="5">
    <source>
        <dbReference type="ARBA" id="ARBA00022605"/>
    </source>
</evidence>
<dbReference type="Proteomes" id="UP000460272">
    <property type="component" value="Unassembled WGS sequence"/>
</dbReference>
<sequence>MPRVSDTRIAGYEPLLSPAALHDELPLTDAEQETVERTRTEVRAVLDGTDDRLLVVTGPCSVHDPKAALDYAGRLAELRERHSDDLLIVMRVYFEKPRTVTGWKGLINDPAMDGSFDVHRGLRTARHLLLDIVGSGMPVGCEWLDPITPQYIADTVTWGAIGARTTESQVHRQLASGLSMPVGFKNGTDGDVQVAVDACRASAASHTFFGVTRAGAAAVVTTTGNADTHVILRGGRTGPNYSSSHVTKALDLISAAGLPRRIMIDASHGNSGKDHTKQLGVAESLAGQLAGGQHGIAGVMLESFLVAGNQKPGDPATLTYGQSVTDACMDIQMTSDALDTLAASVQVRRTAKELSPTVPAETNGTWVMPLRCPAQPRSTWAAMRRSTPCRAPRWAIAPSAGITQRASGAATPLTGRRSSRTRPAAPGRTRGKCQVPPP</sequence>
<feature type="domain" description="DAHP synthetase I/KDSA" evidence="13">
    <location>
        <begin position="44"/>
        <end position="336"/>
    </location>
</feature>
<evidence type="ECO:0000256" key="4">
    <source>
        <dbReference type="ARBA" id="ARBA00012694"/>
    </source>
</evidence>
<gene>
    <name evidence="14" type="ORF">EAS64_06910</name>
</gene>
<evidence type="ECO:0000256" key="2">
    <source>
        <dbReference type="ARBA" id="ARBA00004688"/>
    </source>
</evidence>
<proteinExistence type="inferred from homology"/>
<comment type="similarity">
    <text evidence="3">Belongs to the class-I DAHP synthase family.</text>
</comment>
<accession>A0A6P2C9K3</accession>